<protein>
    <submittedName>
        <fullName evidence="1">Uncharacterized protein</fullName>
    </submittedName>
</protein>
<comment type="caution">
    <text evidence="1">The sequence shown here is derived from an EMBL/GenBank/DDBJ whole genome shotgun (WGS) entry which is preliminary data.</text>
</comment>
<dbReference type="Proteomes" id="UP000252357">
    <property type="component" value="Unassembled WGS sequence"/>
</dbReference>
<evidence type="ECO:0000313" key="1">
    <source>
        <dbReference type="EMBL" id="RCS59735.1"/>
    </source>
</evidence>
<sequence>MNDFDAALRQAVLDGFEPVTPSPKKRVKKSSVKAGPGGIAIGTIKIKGGTPDQVAELLHKIKNQPYSRTG</sequence>
<evidence type="ECO:0000313" key="2">
    <source>
        <dbReference type="Proteomes" id="UP000252357"/>
    </source>
</evidence>
<proteinExistence type="predicted"/>
<dbReference type="RefSeq" id="WP_114401882.1">
    <property type="nucleotide sequence ID" value="NZ_QPGB01000001.1"/>
</dbReference>
<dbReference type="EMBL" id="QPGB01000001">
    <property type="protein sequence ID" value="RCS59735.1"/>
    <property type="molecule type" value="Genomic_DNA"/>
</dbReference>
<organism evidence="1 2">
    <name type="scientific">Parvibium lacunae</name>
    <dbReference type="NCBI Taxonomy" id="1888893"/>
    <lineage>
        <taxon>Bacteria</taxon>
        <taxon>Pseudomonadati</taxon>
        <taxon>Pseudomonadota</taxon>
        <taxon>Betaproteobacteria</taxon>
        <taxon>Burkholderiales</taxon>
        <taxon>Alcaligenaceae</taxon>
        <taxon>Parvibium</taxon>
    </lineage>
</organism>
<accession>A0A368L7U0</accession>
<name>A0A368L7U0_9BURK</name>
<dbReference type="AlphaFoldDB" id="A0A368L7U0"/>
<gene>
    <name evidence="1" type="ORF">DU000_03230</name>
</gene>
<keyword evidence="2" id="KW-1185">Reference proteome</keyword>
<reference evidence="1 2" key="1">
    <citation type="journal article" date="2018" name="Int. J. Syst. Evol. Microbiol.">
        <title>Parvibium lacunae gen. nov., sp. nov., a new member of the family Alcaligenaceae isolated from a freshwater pond.</title>
        <authorList>
            <person name="Chen W.M."/>
            <person name="Xie P.B."/>
            <person name="Hsu M.Y."/>
            <person name="Sheu S.Y."/>
        </authorList>
    </citation>
    <scope>NUCLEOTIDE SEQUENCE [LARGE SCALE GENOMIC DNA]</scope>
    <source>
        <strain evidence="1 2">KMB9</strain>
    </source>
</reference>